<sequence>MQQGDQIVVLLCGGDKSTQPKDIKLARKIASGWKEANHG</sequence>
<comment type="caution">
    <text evidence="1">The sequence shown here is derived from an EMBL/GenBank/DDBJ whole genome shotgun (WGS) entry which is preliminary data.</text>
</comment>
<evidence type="ECO:0008006" key="3">
    <source>
        <dbReference type="Google" id="ProtNLM"/>
    </source>
</evidence>
<reference evidence="1 2" key="1">
    <citation type="journal article" date="2012" name="Mol. Microbiol.">
        <title>The genetic and structural basis of two distinct terminal side branch residues in stewartan and amylovoran exopolysaccharides and their potential role in host adaptation.</title>
        <authorList>
            <person name="Wang X."/>
            <person name="Yang F."/>
            <person name="von Bodman S.B."/>
        </authorList>
    </citation>
    <scope>NUCLEOTIDE SEQUENCE [LARGE SCALE GENOMIC DNA]</scope>
    <source>
        <strain evidence="1 2">DC283</strain>
    </source>
</reference>
<protein>
    <recommendedName>
        <fullName evidence="3">Addiction module killer protein</fullName>
    </recommendedName>
</protein>
<dbReference type="Proteomes" id="UP000005050">
    <property type="component" value="Unassembled WGS sequence"/>
</dbReference>
<dbReference type="EMBL" id="AHIE01000020">
    <property type="protein sequence ID" value="EHT99919.1"/>
    <property type="molecule type" value="Genomic_DNA"/>
</dbReference>
<evidence type="ECO:0000313" key="1">
    <source>
        <dbReference type="EMBL" id="EHT99919.1"/>
    </source>
</evidence>
<dbReference type="PATRIC" id="fig|660596.6.peg.2805"/>
<accession>H3RF77</accession>
<evidence type="ECO:0000313" key="2">
    <source>
        <dbReference type="Proteomes" id="UP000005050"/>
    </source>
</evidence>
<name>H3RF77_PANSE</name>
<organism evidence="1 2">
    <name type="scientific">Pantoea stewartii subsp. stewartii DC283</name>
    <dbReference type="NCBI Taxonomy" id="660596"/>
    <lineage>
        <taxon>Bacteria</taxon>
        <taxon>Pseudomonadati</taxon>
        <taxon>Pseudomonadota</taxon>
        <taxon>Gammaproteobacteria</taxon>
        <taxon>Enterobacterales</taxon>
        <taxon>Erwiniaceae</taxon>
        <taxon>Pantoea</taxon>
    </lineage>
</organism>
<dbReference type="AlphaFoldDB" id="H3RF77"/>
<proteinExistence type="predicted"/>
<gene>
    <name evidence="1" type="ORF">CKS_1980</name>
</gene>